<gene>
    <name evidence="1" type="ORF">Pint_10456</name>
</gene>
<proteinExistence type="predicted"/>
<dbReference type="EMBL" id="CM047747">
    <property type="protein sequence ID" value="KAJ0017695.1"/>
    <property type="molecule type" value="Genomic_DNA"/>
</dbReference>
<organism evidence="1 2">
    <name type="scientific">Pistacia integerrima</name>
    <dbReference type="NCBI Taxonomy" id="434235"/>
    <lineage>
        <taxon>Eukaryota</taxon>
        <taxon>Viridiplantae</taxon>
        <taxon>Streptophyta</taxon>
        <taxon>Embryophyta</taxon>
        <taxon>Tracheophyta</taxon>
        <taxon>Spermatophyta</taxon>
        <taxon>Magnoliopsida</taxon>
        <taxon>eudicotyledons</taxon>
        <taxon>Gunneridae</taxon>
        <taxon>Pentapetalae</taxon>
        <taxon>rosids</taxon>
        <taxon>malvids</taxon>
        <taxon>Sapindales</taxon>
        <taxon>Anacardiaceae</taxon>
        <taxon>Pistacia</taxon>
    </lineage>
</organism>
<keyword evidence="2" id="KW-1185">Reference proteome</keyword>
<reference evidence="2" key="1">
    <citation type="journal article" date="2023" name="G3 (Bethesda)">
        <title>Genome assembly and association tests identify interacting loci associated with vigor, precocity, and sex in interspecific pistachio rootstocks.</title>
        <authorList>
            <person name="Palmer W."/>
            <person name="Jacygrad E."/>
            <person name="Sagayaradj S."/>
            <person name="Cavanaugh K."/>
            <person name="Han R."/>
            <person name="Bertier L."/>
            <person name="Beede B."/>
            <person name="Kafkas S."/>
            <person name="Golino D."/>
            <person name="Preece J."/>
            <person name="Michelmore R."/>
        </authorList>
    </citation>
    <scope>NUCLEOTIDE SEQUENCE [LARGE SCALE GENOMIC DNA]</scope>
</reference>
<evidence type="ECO:0000313" key="2">
    <source>
        <dbReference type="Proteomes" id="UP001163603"/>
    </source>
</evidence>
<name>A0ACC0XHV9_9ROSI</name>
<evidence type="ECO:0000313" key="1">
    <source>
        <dbReference type="EMBL" id="KAJ0017695.1"/>
    </source>
</evidence>
<comment type="caution">
    <text evidence="1">The sequence shown here is derived from an EMBL/GenBank/DDBJ whole genome shotgun (WGS) entry which is preliminary data.</text>
</comment>
<protein>
    <submittedName>
        <fullName evidence="1">Uncharacterized protein</fullName>
    </submittedName>
</protein>
<accession>A0ACC0XHV9</accession>
<dbReference type="Proteomes" id="UP001163603">
    <property type="component" value="Chromosome 12"/>
</dbReference>
<sequence length="101" mass="11342">MAVLSLCEYDSKKNISPFSSKQPIPVLELSHSSSTSNKIRIRYPLEDITNLLDSLADSTSASHNSTSHVSFQAKCRKRGVHLNLDSMCKKSHLVYSSRNFR</sequence>